<feature type="transmembrane region" description="Helical" evidence="2">
    <location>
        <begin position="195"/>
        <end position="216"/>
    </location>
</feature>
<evidence type="ECO:0000256" key="1">
    <source>
        <dbReference type="SAM" id="MobiDB-lite"/>
    </source>
</evidence>
<keyword evidence="4" id="KW-1185">Reference proteome</keyword>
<evidence type="ECO:0008006" key="5">
    <source>
        <dbReference type="Google" id="ProtNLM"/>
    </source>
</evidence>
<keyword evidence="2" id="KW-0472">Membrane</keyword>
<organism evidence="3 4">
    <name type="scientific">Salinomyces thailandicus</name>
    <dbReference type="NCBI Taxonomy" id="706561"/>
    <lineage>
        <taxon>Eukaryota</taxon>
        <taxon>Fungi</taxon>
        <taxon>Dikarya</taxon>
        <taxon>Ascomycota</taxon>
        <taxon>Pezizomycotina</taxon>
        <taxon>Dothideomycetes</taxon>
        <taxon>Dothideomycetidae</taxon>
        <taxon>Mycosphaerellales</taxon>
        <taxon>Teratosphaeriaceae</taxon>
        <taxon>Salinomyces</taxon>
    </lineage>
</organism>
<keyword evidence="2" id="KW-0812">Transmembrane</keyword>
<reference evidence="3 4" key="1">
    <citation type="submission" date="2017-03" db="EMBL/GenBank/DDBJ databases">
        <title>Genomes of endolithic fungi from Antarctica.</title>
        <authorList>
            <person name="Coleine C."/>
            <person name="Masonjones S."/>
            <person name="Stajich J.E."/>
        </authorList>
    </citation>
    <scope>NUCLEOTIDE SEQUENCE [LARGE SCALE GENOMIC DNA]</scope>
    <source>
        <strain evidence="3 4">CCFEE 6315</strain>
    </source>
</reference>
<protein>
    <recommendedName>
        <fullName evidence="5">Mitochondrial inner membrane protein 1</fullName>
    </recommendedName>
</protein>
<evidence type="ECO:0000256" key="2">
    <source>
        <dbReference type="SAM" id="Phobius"/>
    </source>
</evidence>
<dbReference type="AlphaFoldDB" id="A0A4U0UEX1"/>
<dbReference type="Pfam" id="PF11911">
    <property type="entry name" value="DUF3429"/>
    <property type="match status" value="1"/>
</dbReference>
<name>A0A4U0UEX1_9PEZI</name>
<dbReference type="PANTHER" id="PTHR15887">
    <property type="entry name" value="TRANSMEMBRANE PROTEIN 69"/>
    <property type="match status" value="1"/>
</dbReference>
<sequence length="352" mass="38749">MAMLRSAGARSLLRSLQHTTARTPPTRLPYRTFALVPATSARTTALRPVTARLGPMRWASGKGGDRKPVDDINQAAETEISKERLHAHPEIVSTTSSSRGVMSEVGVTENKEDDHDMMGGVRGDLRTIRETFSLEGVPREAYYVGMAGVIPYMATSLSTVYCAWEINHAAVTGAGFLMTERTAELALHAIEPLQIGYGAVIISFLGAIHWGLEWAGYGGTKGYPRYNIGILATAVAWPTILLPVEYALITQFLVFNFLYYTDSRATKRGWAPPWYAVYRFVLTFIVGSAIVASLIGRGQIADRIGQASGPTDRIRALREAQGGMVEEEEQARRKFLASKDEEDDEEEEDDDE</sequence>
<accession>A0A4U0UEX1</accession>
<feature type="transmembrane region" description="Helical" evidence="2">
    <location>
        <begin position="228"/>
        <end position="255"/>
    </location>
</feature>
<comment type="caution">
    <text evidence="3">The sequence shown here is derived from an EMBL/GenBank/DDBJ whole genome shotgun (WGS) entry which is preliminary data.</text>
</comment>
<evidence type="ECO:0000313" key="4">
    <source>
        <dbReference type="Proteomes" id="UP000308549"/>
    </source>
</evidence>
<feature type="transmembrane region" description="Helical" evidence="2">
    <location>
        <begin position="275"/>
        <end position="295"/>
    </location>
</feature>
<dbReference type="PANTHER" id="PTHR15887:SF1">
    <property type="entry name" value="TRANSMEMBRANE PROTEIN 69"/>
    <property type="match status" value="1"/>
</dbReference>
<gene>
    <name evidence="3" type="ORF">B0A50_00053</name>
</gene>
<feature type="region of interest" description="Disordered" evidence="1">
    <location>
        <begin position="320"/>
        <end position="352"/>
    </location>
</feature>
<dbReference type="InterPro" id="IPR021836">
    <property type="entry name" value="DUF3429"/>
</dbReference>
<dbReference type="OrthoDB" id="194289at2759"/>
<evidence type="ECO:0000313" key="3">
    <source>
        <dbReference type="EMBL" id="TKA34073.1"/>
    </source>
</evidence>
<proteinExistence type="predicted"/>
<keyword evidence="2" id="KW-1133">Transmembrane helix</keyword>
<feature type="compositionally biased region" description="Acidic residues" evidence="1">
    <location>
        <begin position="340"/>
        <end position="352"/>
    </location>
</feature>
<dbReference type="Proteomes" id="UP000308549">
    <property type="component" value="Unassembled WGS sequence"/>
</dbReference>
<dbReference type="EMBL" id="NAJL01000001">
    <property type="protein sequence ID" value="TKA34073.1"/>
    <property type="molecule type" value="Genomic_DNA"/>
</dbReference>